<name>A0AAN7UAI3_9PEZI</name>
<dbReference type="Proteomes" id="UP001305414">
    <property type="component" value="Unassembled WGS sequence"/>
</dbReference>
<comment type="caution">
    <text evidence="1">The sequence shown here is derived from an EMBL/GenBank/DDBJ whole genome shotgun (WGS) entry which is preliminary data.</text>
</comment>
<accession>A0AAN7UAI3</accession>
<sequence length="139" mass="13862">MISTPVGVPSVSGVVDVENGGVSDGLVLVSVDVRVIEDGEVGGVYVGIIVSVIVSELCGTVRVMNDVAVEVVVDVGSVETDGVDDPVSEEGVDGRVEELGSSLVSVIVGVTVIVMTVSVSEVLGAGVVLAELDLVADGV</sequence>
<organism evidence="1 2">
    <name type="scientific">Xylaria bambusicola</name>
    <dbReference type="NCBI Taxonomy" id="326684"/>
    <lineage>
        <taxon>Eukaryota</taxon>
        <taxon>Fungi</taxon>
        <taxon>Dikarya</taxon>
        <taxon>Ascomycota</taxon>
        <taxon>Pezizomycotina</taxon>
        <taxon>Sordariomycetes</taxon>
        <taxon>Xylariomycetidae</taxon>
        <taxon>Xylariales</taxon>
        <taxon>Xylariaceae</taxon>
        <taxon>Xylaria</taxon>
    </lineage>
</organism>
<reference evidence="1 2" key="1">
    <citation type="submission" date="2023-10" db="EMBL/GenBank/DDBJ databases">
        <title>Draft genome sequence of Xylaria bambusicola isolate GMP-LS, the root and basal stem rot pathogen of sugarcane in Indonesia.</title>
        <authorList>
            <person name="Selvaraj P."/>
            <person name="Muralishankar V."/>
            <person name="Muruganantham S."/>
            <person name="Sp S."/>
            <person name="Haryani S."/>
            <person name="Lau K.J.X."/>
            <person name="Naqvi N.I."/>
        </authorList>
    </citation>
    <scope>NUCLEOTIDE SEQUENCE [LARGE SCALE GENOMIC DNA]</scope>
    <source>
        <strain evidence="1">GMP-LS</strain>
    </source>
</reference>
<dbReference type="AlphaFoldDB" id="A0AAN7UAI3"/>
<dbReference type="EMBL" id="JAWHQM010000002">
    <property type="protein sequence ID" value="KAK5625119.1"/>
    <property type="molecule type" value="Genomic_DNA"/>
</dbReference>
<protein>
    <submittedName>
        <fullName evidence="1">Uncharacterized protein</fullName>
    </submittedName>
</protein>
<keyword evidence="2" id="KW-1185">Reference proteome</keyword>
<gene>
    <name evidence="1" type="ORF">RRF57_000835</name>
</gene>
<proteinExistence type="predicted"/>
<evidence type="ECO:0000313" key="2">
    <source>
        <dbReference type="Proteomes" id="UP001305414"/>
    </source>
</evidence>
<evidence type="ECO:0000313" key="1">
    <source>
        <dbReference type="EMBL" id="KAK5625119.1"/>
    </source>
</evidence>